<dbReference type="RefSeq" id="WP_067999910.1">
    <property type="nucleotide sequence ID" value="NZ_QQBC01000005.1"/>
</dbReference>
<accession>A0A370I4Q0</accession>
<sequence length="123" mass="13265">MLGRKVSVVSFGVAALAVVLLAGPAGAAPLSAEQKELAGKLKPEVSECLKVVAGIPRDEVKQFMDSFGKCMKEKMFGSDSQFSEAEQDMLAPRRGPCIEKSQDSSEGDRYKFGDQFLKCMIDA</sequence>
<keyword evidence="1" id="KW-0732">Signal</keyword>
<name>A0A370I4Q0_9NOCA</name>
<keyword evidence="3" id="KW-1185">Reference proteome</keyword>
<dbReference type="Proteomes" id="UP000254869">
    <property type="component" value="Unassembled WGS sequence"/>
</dbReference>
<dbReference type="AlphaFoldDB" id="A0A370I4Q0"/>
<comment type="caution">
    <text evidence="2">The sequence shown here is derived from an EMBL/GenBank/DDBJ whole genome shotgun (WGS) entry which is preliminary data.</text>
</comment>
<organism evidence="2 3">
    <name type="scientific">Nocardia pseudobrasiliensis</name>
    <dbReference type="NCBI Taxonomy" id="45979"/>
    <lineage>
        <taxon>Bacteria</taxon>
        <taxon>Bacillati</taxon>
        <taxon>Actinomycetota</taxon>
        <taxon>Actinomycetes</taxon>
        <taxon>Mycobacteriales</taxon>
        <taxon>Nocardiaceae</taxon>
        <taxon>Nocardia</taxon>
    </lineage>
</organism>
<evidence type="ECO:0000256" key="1">
    <source>
        <dbReference type="SAM" id="SignalP"/>
    </source>
</evidence>
<protein>
    <submittedName>
        <fullName evidence="2">Uncharacterized protein</fullName>
    </submittedName>
</protein>
<evidence type="ECO:0000313" key="3">
    <source>
        <dbReference type="Proteomes" id="UP000254869"/>
    </source>
</evidence>
<reference evidence="2 3" key="1">
    <citation type="submission" date="2018-07" db="EMBL/GenBank/DDBJ databases">
        <title>Genomic Encyclopedia of Type Strains, Phase IV (KMG-IV): sequencing the most valuable type-strain genomes for metagenomic binning, comparative biology and taxonomic classification.</title>
        <authorList>
            <person name="Goeker M."/>
        </authorList>
    </citation>
    <scope>NUCLEOTIDE SEQUENCE [LARGE SCALE GENOMIC DNA]</scope>
    <source>
        <strain evidence="2 3">DSM 44290</strain>
    </source>
</reference>
<evidence type="ECO:0000313" key="2">
    <source>
        <dbReference type="EMBL" id="RDI65713.1"/>
    </source>
</evidence>
<proteinExistence type="predicted"/>
<feature type="signal peptide" evidence="1">
    <location>
        <begin position="1"/>
        <end position="27"/>
    </location>
</feature>
<gene>
    <name evidence="2" type="ORF">DFR76_10528</name>
</gene>
<dbReference type="EMBL" id="QQBC01000005">
    <property type="protein sequence ID" value="RDI65713.1"/>
    <property type="molecule type" value="Genomic_DNA"/>
</dbReference>
<feature type="chain" id="PRO_5016861866" evidence="1">
    <location>
        <begin position="28"/>
        <end position="123"/>
    </location>
</feature>